<gene>
    <name evidence="1" type="ORF">LSALG_LOCUS29593</name>
</gene>
<dbReference type="EMBL" id="OX465082">
    <property type="protein sequence ID" value="CAI9290400.1"/>
    <property type="molecule type" value="Genomic_DNA"/>
</dbReference>
<name>A0AA35ZD76_LACSI</name>
<evidence type="ECO:0000313" key="1">
    <source>
        <dbReference type="EMBL" id="CAI9290400.1"/>
    </source>
</evidence>
<dbReference type="Proteomes" id="UP001177003">
    <property type="component" value="Chromosome 6"/>
</dbReference>
<dbReference type="AlphaFoldDB" id="A0AA35ZD76"/>
<accession>A0AA35ZD76</accession>
<evidence type="ECO:0000313" key="2">
    <source>
        <dbReference type="Proteomes" id="UP001177003"/>
    </source>
</evidence>
<keyword evidence="2" id="KW-1185">Reference proteome</keyword>
<protein>
    <submittedName>
        <fullName evidence="1">Uncharacterized protein</fullName>
    </submittedName>
</protein>
<sequence length="121" mass="14260">MKPAEMENIIHMLIGQAEEEFAALTNLQSDFYFNQEMKNELLENMSRRPKYTNYLQMKDLINNSTYVASKRIMAIYSLKKDTETTIQELMKLLKTLPEDDQPYIDRSTTTKSRTLLSSYYP</sequence>
<organism evidence="1 2">
    <name type="scientific">Lactuca saligna</name>
    <name type="common">Willowleaf lettuce</name>
    <dbReference type="NCBI Taxonomy" id="75948"/>
    <lineage>
        <taxon>Eukaryota</taxon>
        <taxon>Viridiplantae</taxon>
        <taxon>Streptophyta</taxon>
        <taxon>Embryophyta</taxon>
        <taxon>Tracheophyta</taxon>
        <taxon>Spermatophyta</taxon>
        <taxon>Magnoliopsida</taxon>
        <taxon>eudicotyledons</taxon>
        <taxon>Gunneridae</taxon>
        <taxon>Pentapetalae</taxon>
        <taxon>asterids</taxon>
        <taxon>campanulids</taxon>
        <taxon>Asterales</taxon>
        <taxon>Asteraceae</taxon>
        <taxon>Cichorioideae</taxon>
        <taxon>Cichorieae</taxon>
        <taxon>Lactucinae</taxon>
        <taxon>Lactuca</taxon>
    </lineage>
</organism>
<reference evidence="1" key="1">
    <citation type="submission" date="2023-04" db="EMBL/GenBank/DDBJ databases">
        <authorList>
            <person name="Vijverberg K."/>
            <person name="Xiong W."/>
            <person name="Schranz E."/>
        </authorList>
    </citation>
    <scope>NUCLEOTIDE SEQUENCE</scope>
</reference>
<proteinExistence type="predicted"/>